<dbReference type="HAMAP" id="MF_00033">
    <property type="entry name" value="MurG"/>
    <property type="match status" value="1"/>
</dbReference>
<feature type="binding site" evidence="10">
    <location>
        <position position="161"/>
    </location>
    <ligand>
        <name>UDP-N-acetyl-alpha-D-glucosamine</name>
        <dbReference type="ChEBI" id="CHEBI:57705"/>
    </ligand>
</feature>
<proteinExistence type="inferred from homology"/>
<dbReference type="Pfam" id="PF04101">
    <property type="entry name" value="Glyco_tran_28_C"/>
    <property type="match status" value="1"/>
</dbReference>
<dbReference type="EMBL" id="LT546645">
    <property type="protein sequence ID" value="SAI67027.1"/>
    <property type="molecule type" value="Genomic_DNA"/>
</dbReference>
<feature type="binding site" evidence="10">
    <location>
        <position position="243"/>
    </location>
    <ligand>
        <name>UDP-N-acetyl-alpha-D-glucosamine</name>
        <dbReference type="ChEBI" id="CHEBI:57705"/>
    </ligand>
</feature>
<dbReference type="GO" id="GO:0005975">
    <property type="term" value="P:carbohydrate metabolic process"/>
    <property type="evidence" value="ECO:0007669"/>
    <property type="project" value="InterPro"/>
</dbReference>
<feature type="domain" description="Glycosyltransferase family 28 N-terminal" evidence="11">
    <location>
        <begin position="6"/>
        <end position="143"/>
    </location>
</feature>
<evidence type="ECO:0000259" key="11">
    <source>
        <dbReference type="Pfam" id="PF03033"/>
    </source>
</evidence>
<evidence type="ECO:0000256" key="5">
    <source>
        <dbReference type="ARBA" id="ARBA00022960"/>
    </source>
</evidence>
<dbReference type="KEGG" id="btrm:SAMEA390648700549"/>
<dbReference type="Pfam" id="PF03033">
    <property type="entry name" value="Glyco_transf_28"/>
    <property type="match status" value="1"/>
</dbReference>
<comment type="caution">
    <text evidence="10">Lacks conserved residue(s) required for the propagation of feature annotation.</text>
</comment>
<keyword evidence="2 10" id="KW-0132">Cell division</keyword>
<feature type="binding site" evidence="10">
    <location>
        <position position="189"/>
    </location>
    <ligand>
        <name>UDP-N-acetyl-alpha-D-glucosamine</name>
        <dbReference type="ChEBI" id="CHEBI:57705"/>
    </ligand>
</feature>
<dbReference type="PATRIC" id="fig|123899.6.peg.531"/>
<feature type="binding site" evidence="10">
    <location>
        <position position="288"/>
    </location>
    <ligand>
        <name>UDP-N-acetyl-alpha-D-glucosamine</name>
        <dbReference type="ChEBI" id="CHEBI:57705"/>
    </ligand>
</feature>
<dbReference type="UniPathway" id="UPA00219"/>
<keyword evidence="14" id="KW-1185">Reference proteome</keyword>
<evidence type="ECO:0000256" key="9">
    <source>
        <dbReference type="ARBA" id="ARBA00023316"/>
    </source>
</evidence>
<evidence type="ECO:0000259" key="12">
    <source>
        <dbReference type="Pfam" id="PF04101"/>
    </source>
</evidence>
<evidence type="ECO:0000256" key="7">
    <source>
        <dbReference type="ARBA" id="ARBA00023136"/>
    </source>
</evidence>
<organism evidence="13 14">
    <name type="scientific">Bordetella trematum</name>
    <dbReference type="NCBI Taxonomy" id="123899"/>
    <lineage>
        <taxon>Bacteria</taxon>
        <taxon>Pseudomonadati</taxon>
        <taxon>Pseudomonadota</taxon>
        <taxon>Betaproteobacteria</taxon>
        <taxon>Burkholderiales</taxon>
        <taxon>Alcaligenaceae</taxon>
        <taxon>Bordetella</taxon>
    </lineage>
</organism>
<feature type="binding site" evidence="10">
    <location>
        <position position="125"/>
    </location>
    <ligand>
        <name>UDP-N-acetyl-alpha-D-glucosamine</name>
        <dbReference type="ChEBI" id="CHEBI:57705"/>
    </ligand>
</feature>
<evidence type="ECO:0000256" key="3">
    <source>
        <dbReference type="ARBA" id="ARBA00022676"/>
    </source>
</evidence>
<dbReference type="eggNOG" id="COG0707">
    <property type="taxonomic scope" value="Bacteria"/>
</dbReference>
<evidence type="ECO:0000313" key="14">
    <source>
        <dbReference type="Proteomes" id="UP000076825"/>
    </source>
</evidence>
<dbReference type="RefSeq" id="WP_025517189.1">
    <property type="nucleotide sequence ID" value="NZ_CP016340.1"/>
</dbReference>
<comment type="function">
    <text evidence="10">Cell wall formation. Catalyzes the transfer of a GlcNAc subunit on undecaprenyl-pyrophosphoryl-MurNAc-pentapeptide (lipid intermediate I) to form undecaprenyl-pyrophosphoryl-MurNAc-(pentapeptide)GlcNAc (lipid intermediate II).</text>
</comment>
<dbReference type="Gene3D" id="3.40.50.2000">
    <property type="entry name" value="Glycogen Phosphorylase B"/>
    <property type="match status" value="2"/>
</dbReference>
<evidence type="ECO:0000256" key="10">
    <source>
        <dbReference type="HAMAP-Rule" id="MF_00033"/>
    </source>
</evidence>
<evidence type="ECO:0000256" key="4">
    <source>
        <dbReference type="ARBA" id="ARBA00022679"/>
    </source>
</evidence>
<keyword evidence="6 10" id="KW-0573">Peptidoglycan synthesis</keyword>
<feature type="domain" description="Glycosyl transferase family 28 C-terminal" evidence="12">
    <location>
        <begin position="183"/>
        <end position="343"/>
    </location>
</feature>
<dbReference type="GeneID" id="56588042"/>
<evidence type="ECO:0000256" key="2">
    <source>
        <dbReference type="ARBA" id="ARBA00022618"/>
    </source>
</evidence>
<dbReference type="InterPro" id="IPR004276">
    <property type="entry name" value="GlycoTrans_28_N"/>
</dbReference>
<dbReference type="GO" id="GO:0050511">
    <property type="term" value="F:undecaprenyldiphospho-muramoylpentapeptide beta-N-acetylglucosaminyltransferase activity"/>
    <property type="evidence" value="ECO:0007669"/>
    <property type="project" value="UniProtKB-UniRule"/>
</dbReference>
<dbReference type="AlphaFoldDB" id="A0A157QV19"/>
<evidence type="ECO:0000256" key="8">
    <source>
        <dbReference type="ARBA" id="ARBA00023306"/>
    </source>
</evidence>
<comment type="similarity">
    <text evidence="10">Belongs to the glycosyltransferase 28 family. MurG subfamily.</text>
</comment>
<dbReference type="STRING" id="123899.SAMEA3906487_00549"/>
<dbReference type="GO" id="GO:0008360">
    <property type="term" value="P:regulation of cell shape"/>
    <property type="evidence" value="ECO:0007669"/>
    <property type="project" value="UniProtKB-KW"/>
</dbReference>
<dbReference type="GO" id="GO:0051301">
    <property type="term" value="P:cell division"/>
    <property type="evidence" value="ECO:0007669"/>
    <property type="project" value="UniProtKB-KW"/>
</dbReference>
<keyword evidence="9 10" id="KW-0961">Cell wall biogenesis/degradation</keyword>
<evidence type="ECO:0000313" key="13">
    <source>
        <dbReference type="EMBL" id="SAI67027.1"/>
    </source>
</evidence>
<dbReference type="InterPro" id="IPR006009">
    <property type="entry name" value="GlcNAc_MurG"/>
</dbReference>
<keyword evidence="3 10" id="KW-0328">Glycosyltransferase</keyword>
<sequence length="357" mass="37999">MSAPTILIMAGGTGGHIMPGLAVAEILRERGWQVRWLGNPEKMEGQLVPARGIELAPLFFQGVRGRGVAALLKLPLLLTRAVAQAWRHFSAIRPDVVLGMGGYVAFPGGVVAALRRTPMVVHEQNAVAGTANRWLARLSARVLSGFPDVLPGAQDVGNPVRADVCRLPEPAQRYAERQGPLRILVVGGSLGAMALNTVVPQALARLPQQDRPQVTHQAGAQHLQALQESYAQAGVQADCVTFINDMAAALGQADLLICRAGAMTVAEVAAAGVAALFVPFPHAIDDHQTANARYLSDAQAAWLQPQSALSAEWLADWLQQRSRNELQTVAQRARAQARPDAAAHIADVCVAAARRQS</sequence>
<comment type="subcellular location">
    <subcellularLocation>
        <location evidence="10">Cell membrane</location>
        <topology evidence="10">Peripheral membrane protein</topology>
        <orientation evidence="10">Cytoplasmic side</orientation>
    </subcellularLocation>
</comment>
<dbReference type="SUPFAM" id="SSF53756">
    <property type="entry name" value="UDP-Glycosyltransferase/glycogen phosphorylase"/>
    <property type="match status" value="1"/>
</dbReference>
<dbReference type="EC" id="2.4.1.227" evidence="10"/>
<dbReference type="CDD" id="cd03785">
    <property type="entry name" value="GT28_MurG"/>
    <property type="match status" value="1"/>
</dbReference>
<keyword evidence="8 10" id="KW-0131">Cell cycle</keyword>
<comment type="catalytic activity">
    <reaction evidence="10">
        <text>di-trans,octa-cis-undecaprenyl diphospho-N-acetyl-alpha-D-muramoyl-L-alanyl-D-glutamyl-meso-2,6-diaminopimeloyl-D-alanyl-D-alanine + UDP-N-acetyl-alpha-D-glucosamine = di-trans,octa-cis-undecaprenyl diphospho-[N-acetyl-alpha-D-glucosaminyl-(1-&gt;4)]-N-acetyl-alpha-D-muramoyl-L-alanyl-D-glutamyl-meso-2,6-diaminopimeloyl-D-alanyl-D-alanine + UDP + H(+)</text>
        <dbReference type="Rhea" id="RHEA:31227"/>
        <dbReference type="ChEBI" id="CHEBI:15378"/>
        <dbReference type="ChEBI" id="CHEBI:57705"/>
        <dbReference type="ChEBI" id="CHEBI:58223"/>
        <dbReference type="ChEBI" id="CHEBI:61387"/>
        <dbReference type="ChEBI" id="CHEBI:61388"/>
        <dbReference type="EC" id="2.4.1.227"/>
    </reaction>
</comment>
<dbReference type="InterPro" id="IPR007235">
    <property type="entry name" value="Glyco_trans_28_C"/>
</dbReference>
<feature type="binding site" evidence="10">
    <location>
        <begin position="13"/>
        <end position="15"/>
    </location>
    <ligand>
        <name>UDP-N-acetyl-alpha-D-glucosamine</name>
        <dbReference type="ChEBI" id="CHEBI:57705"/>
    </ligand>
</feature>
<dbReference type="Proteomes" id="UP000076825">
    <property type="component" value="Chromosome 1"/>
</dbReference>
<accession>A0A157QV19</accession>
<dbReference type="PANTHER" id="PTHR21015:SF22">
    <property type="entry name" value="GLYCOSYLTRANSFERASE"/>
    <property type="match status" value="1"/>
</dbReference>
<evidence type="ECO:0000256" key="1">
    <source>
        <dbReference type="ARBA" id="ARBA00022475"/>
    </source>
</evidence>
<name>A0A157QV19_9BORD</name>
<gene>
    <name evidence="10 13" type="primary">murG</name>
    <name evidence="13" type="ORF">SAMEA3906487_00549</name>
</gene>
<dbReference type="GO" id="GO:0009252">
    <property type="term" value="P:peptidoglycan biosynthetic process"/>
    <property type="evidence" value="ECO:0007669"/>
    <property type="project" value="UniProtKB-UniRule"/>
</dbReference>
<dbReference type="GO" id="GO:0051991">
    <property type="term" value="F:UDP-N-acetyl-D-glucosamine:N-acetylmuramoyl-L-alanyl-D-glutamyl-meso-2,6-diaminopimelyl-D-alanyl-D-alanine-diphosphoundecaprenol 4-beta-N-acetylglucosaminlytransferase activity"/>
    <property type="evidence" value="ECO:0007669"/>
    <property type="project" value="RHEA"/>
</dbReference>
<dbReference type="OrthoDB" id="9808936at2"/>
<keyword evidence="7 10" id="KW-0472">Membrane</keyword>
<dbReference type="GO" id="GO:0005886">
    <property type="term" value="C:plasma membrane"/>
    <property type="evidence" value="ECO:0007669"/>
    <property type="project" value="UniProtKB-SubCell"/>
</dbReference>
<reference evidence="13 14" key="1">
    <citation type="submission" date="2016-04" db="EMBL/GenBank/DDBJ databases">
        <authorList>
            <consortium name="Pathogen Informatics"/>
        </authorList>
    </citation>
    <scope>NUCLEOTIDE SEQUENCE [LARGE SCALE GENOMIC DNA]</scope>
    <source>
        <strain evidence="13 14">H044680328</strain>
    </source>
</reference>
<dbReference type="NCBIfam" id="TIGR01133">
    <property type="entry name" value="murG"/>
    <property type="match status" value="1"/>
</dbReference>
<evidence type="ECO:0000256" key="6">
    <source>
        <dbReference type="ARBA" id="ARBA00022984"/>
    </source>
</evidence>
<dbReference type="GO" id="GO:0071555">
    <property type="term" value="P:cell wall organization"/>
    <property type="evidence" value="ECO:0007669"/>
    <property type="project" value="UniProtKB-KW"/>
</dbReference>
<dbReference type="PANTHER" id="PTHR21015">
    <property type="entry name" value="UDP-N-ACETYLGLUCOSAMINE--N-ACETYLMURAMYL-(PENTAPEPTIDE) PYROPHOSPHORYL-UNDECAPRENOL N-ACETYLGLUCOSAMINE TRANSFERASE 1"/>
    <property type="match status" value="1"/>
</dbReference>
<protein>
    <recommendedName>
        <fullName evidence="10">UDP-N-acetylglucosamine--N-acetylmuramyl-(pentapeptide) pyrophosphoryl-undecaprenol N-acetylglucosamine transferase</fullName>
        <ecNumber evidence="10">2.4.1.227</ecNumber>
    </recommendedName>
    <alternativeName>
        <fullName evidence="10">Undecaprenyl-PP-MurNAc-pentapeptide-UDPGlcNAc GlcNAc transferase</fullName>
    </alternativeName>
</protein>
<keyword evidence="5 10" id="KW-0133">Cell shape</keyword>
<keyword evidence="4 10" id="KW-0808">Transferase</keyword>
<comment type="pathway">
    <text evidence="10">Cell wall biogenesis; peptidoglycan biosynthesis.</text>
</comment>
<keyword evidence="1 10" id="KW-1003">Cell membrane</keyword>